<protein>
    <submittedName>
        <fullName evidence="4">Uncharacterized protein LOC106459056</fullName>
    </submittedName>
</protein>
<dbReference type="SMART" id="SM00268">
    <property type="entry name" value="ACTIN"/>
    <property type="match status" value="1"/>
</dbReference>
<evidence type="ECO:0000313" key="3">
    <source>
        <dbReference type="Proteomes" id="UP000694941"/>
    </source>
</evidence>
<dbReference type="SMART" id="SM00256">
    <property type="entry name" value="FBOX"/>
    <property type="match status" value="1"/>
</dbReference>
<name>A0ABM1B3J5_LIMPO</name>
<dbReference type="Pfam" id="PF00646">
    <property type="entry name" value="F-box"/>
    <property type="match status" value="1"/>
</dbReference>
<sequence>MDSINRKTAPNLLTLSNEIINKLLLFCSVNDISSLSQTCKRLRECTQSEYLWYHKWVELVDSCGLKILAEKIPVFETSEVYGEKQNGRSIITYSYFKQCQRLWKVCYRHGKGLQSLPTCSHCGKKTCSVECLSLQEHKMSLDIGSKVTWLLTTKFSIERHSSVLMSSKVKSYFSHFNSVVADRQCVRYQIRSDFCCFICDQADKGQKYGHSSSRVDYSNKVDTSVCECFMSEPSDLSYKEKYSCENLFVGSKKTQNHDLVAASKTMVPTSLWSDLPSLLKDTYPDCDIQSPLECFLNGENFCYLEQYLHHILQRYVMLDEAKKPSVSFVFCEPYNTTTDIRRKIARYLFEEHQVARICFLNKALSAAYLVDLDTCLVIDSGASNTVVTLIIDGKVQVERTRSSPVGGLAIAHFCAEAIKLKGLMDNVSIPSLDNSRVKSFCYLSYNIAVEERKKTPRRSGIFVRPKSQASSDIAKLEKVELGAELYLAPEVMYSAMRVPELVQEVLQGLEPSLVQEILSQILLTGCNTELNGFTTRLIRDLQTVLPEYSRAINIHSSSGCQSWDAVMGSSRVSVPLPPSRMSSDQVPGSLVWVTREQYILYGDNSLH</sequence>
<dbReference type="InterPro" id="IPR043129">
    <property type="entry name" value="ATPase_NBD"/>
</dbReference>
<dbReference type="InterPro" id="IPR036047">
    <property type="entry name" value="F-box-like_dom_sf"/>
</dbReference>
<dbReference type="Gene3D" id="3.90.640.10">
    <property type="entry name" value="Actin, Chain A, domain 4"/>
    <property type="match status" value="1"/>
</dbReference>
<evidence type="ECO:0000259" key="2">
    <source>
        <dbReference type="PROSITE" id="PS50181"/>
    </source>
</evidence>
<gene>
    <name evidence="4" type="primary">LOC106459056</name>
</gene>
<keyword evidence="3" id="KW-1185">Reference proteome</keyword>
<dbReference type="InterPro" id="IPR001810">
    <property type="entry name" value="F-box_dom"/>
</dbReference>
<dbReference type="Gene3D" id="3.30.420.40">
    <property type="match status" value="2"/>
</dbReference>
<feature type="domain" description="F-box" evidence="2">
    <location>
        <begin position="9"/>
        <end position="55"/>
    </location>
</feature>
<evidence type="ECO:0000256" key="1">
    <source>
        <dbReference type="RuleBase" id="RU000487"/>
    </source>
</evidence>
<accession>A0ABM1B3J5</accession>
<dbReference type="RefSeq" id="XP_013774085.1">
    <property type="nucleotide sequence ID" value="XM_013918631.2"/>
</dbReference>
<dbReference type="InterPro" id="IPR004000">
    <property type="entry name" value="Actin"/>
</dbReference>
<reference evidence="4" key="1">
    <citation type="submission" date="2025-08" db="UniProtKB">
        <authorList>
            <consortium name="RefSeq"/>
        </authorList>
    </citation>
    <scope>IDENTIFICATION</scope>
    <source>
        <tissue evidence="4">Muscle</tissue>
    </source>
</reference>
<dbReference type="Proteomes" id="UP000694941">
    <property type="component" value="Unplaced"/>
</dbReference>
<dbReference type="Gene3D" id="1.20.1280.50">
    <property type="match status" value="1"/>
</dbReference>
<organism evidence="3 4">
    <name type="scientific">Limulus polyphemus</name>
    <name type="common">Atlantic horseshoe crab</name>
    <dbReference type="NCBI Taxonomy" id="6850"/>
    <lineage>
        <taxon>Eukaryota</taxon>
        <taxon>Metazoa</taxon>
        <taxon>Ecdysozoa</taxon>
        <taxon>Arthropoda</taxon>
        <taxon>Chelicerata</taxon>
        <taxon>Merostomata</taxon>
        <taxon>Xiphosura</taxon>
        <taxon>Limulidae</taxon>
        <taxon>Limulus</taxon>
    </lineage>
</organism>
<dbReference type="GeneID" id="106459056"/>
<evidence type="ECO:0000313" key="4">
    <source>
        <dbReference type="RefSeq" id="XP_013774085.1"/>
    </source>
</evidence>
<dbReference type="SUPFAM" id="SSF81383">
    <property type="entry name" value="F-box domain"/>
    <property type="match status" value="1"/>
</dbReference>
<proteinExistence type="inferred from homology"/>
<dbReference type="PROSITE" id="PS50181">
    <property type="entry name" value="FBOX"/>
    <property type="match status" value="1"/>
</dbReference>
<dbReference type="PANTHER" id="PTHR11937">
    <property type="entry name" value="ACTIN"/>
    <property type="match status" value="1"/>
</dbReference>
<dbReference type="Pfam" id="PF00022">
    <property type="entry name" value="Actin"/>
    <property type="match status" value="2"/>
</dbReference>
<comment type="similarity">
    <text evidence="1">Belongs to the actin family.</text>
</comment>
<dbReference type="SUPFAM" id="SSF53067">
    <property type="entry name" value="Actin-like ATPase domain"/>
    <property type="match status" value="2"/>
</dbReference>